<comment type="caution">
    <text evidence="2">The sequence shown here is derived from an EMBL/GenBank/DDBJ whole genome shotgun (WGS) entry which is preliminary data.</text>
</comment>
<organism evidence="2 3">
    <name type="scientific">Liparis tanakae</name>
    <name type="common">Tanaka's snailfish</name>
    <dbReference type="NCBI Taxonomy" id="230148"/>
    <lineage>
        <taxon>Eukaryota</taxon>
        <taxon>Metazoa</taxon>
        <taxon>Chordata</taxon>
        <taxon>Craniata</taxon>
        <taxon>Vertebrata</taxon>
        <taxon>Euteleostomi</taxon>
        <taxon>Actinopterygii</taxon>
        <taxon>Neopterygii</taxon>
        <taxon>Teleostei</taxon>
        <taxon>Neoteleostei</taxon>
        <taxon>Acanthomorphata</taxon>
        <taxon>Eupercaria</taxon>
        <taxon>Perciformes</taxon>
        <taxon>Cottioidei</taxon>
        <taxon>Cottales</taxon>
        <taxon>Liparidae</taxon>
        <taxon>Liparis</taxon>
    </lineage>
</organism>
<accession>A0A4Z2H8K6</accession>
<dbReference type="EMBL" id="SRLO01000313">
    <property type="protein sequence ID" value="TNN61585.1"/>
    <property type="molecule type" value="Genomic_DNA"/>
</dbReference>
<gene>
    <name evidence="2" type="ORF">EYF80_028197</name>
</gene>
<dbReference type="Proteomes" id="UP000314294">
    <property type="component" value="Unassembled WGS sequence"/>
</dbReference>
<dbReference type="AlphaFoldDB" id="A0A4Z2H8K6"/>
<keyword evidence="3" id="KW-1185">Reference proteome</keyword>
<feature type="region of interest" description="Disordered" evidence="1">
    <location>
        <begin position="203"/>
        <end position="244"/>
    </location>
</feature>
<name>A0A4Z2H8K6_9TELE</name>
<evidence type="ECO:0000313" key="3">
    <source>
        <dbReference type="Proteomes" id="UP000314294"/>
    </source>
</evidence>
<protein>
    <submittedName>
        <fullName evidence="2">Uncharacterized protein</fullName>
    </submittedName>
</protein>
<evidence type="ECO:0000256" key="1">
    <source>
        <dbReference type="SAM" id="MobiDB-lite"/>
    </source>
</evidence>
<reference evidence="2 3" key="1">
    <citation type="submission" date="2019-03" db="EMBL/GenBank/DDBJ databases">
        <title>First draft genome of Liparis tanakae, snailfish: a comprehensive survey of snailfish specific genes.</title>
        <authorList>
            <person name="Kim W."/>
            <person name="Song I."/>
            <person name="Jeong J.-H."/>
            <person name="Kim D."/>
            <person name="Kim S."/>
            <person name="Ryu S."/>
            <person name="Song J.Y."/>
            <person name="Lee S.K."/>
        </authorList>
    </citation>
    <scope>NUCLEOTIDE SEQUENCE [LARGE SCALE GENOMIC DNA]</scope>
    <source>
        <tissue evidence="2">Muscle</tissue>
    </source>
</reference>
<sequence length="277" mass="31264">MAVMKKSTMMQQQKAAPLRFSFSEEYRYSHRPPPSPSSNSNSPLRLSLVVWEMCTLLRIPPDSILLATVTSVDQTSNCHLFWPSTPPSTVPEWTPTRMSTSVLVFSRTYLQEEGGGTPWFLHYLRIENAEAGEQFIEQLYELMGATGGGQLGEAHDVSKQDTGTEGKRLQLRHHAHRGRAQVQHAVGEELKRESEQVILEPLRHGHPQHQRVYPAGDGGEQQQRHQVQRQRQKAAETEKRVPARGVTALRETLVVQAQVAQHVDGDHQPQDVRHRAA</sequence>
<evidence type="ECO:0000313" key="2">
    <source>
        <dbReference type="EMBL" id="TNN61585.1"/>
    </source>
</evidence>
<proteinExistence type="predicted"/>